<sequence length="240" mass="26895">MIQDISIGELPANRLYQGDTLIWKRKATIPTDYILRYDFNGDTVDKSPSGLNGIKTGTANFVAGRKQGTQCLDFVSGCVYTPAYLPVNSDKATISFWAKLLDLNRSYQCLMEIGRDGASNDFGAWLNDVVSGHIEIVTSGNSRIHVRTAATNEIQGWQHFVMTVDNSRDANNTSFIYVDNIDKTIFNANYNADISGVFNNERFYIGQRNASAFPFVGKMQDVRIYNRILTADERTALFLE</sequence>
<evidence type="ECO:0008006" key="3">
    <source>
        <dbReference type="Google" id="ProtNLM"/>
    </source>
</evidence>
<dbReference type="STRING" id="45610.AOC03_09910"/>
<dbReference type="KEGG" id="pur:AOC03_09910"/>
<gene>
    <name evidence="1" type="ORF">AOC03_09910</name>
</gene>
<proteinExistence type="predicted"/>
<evidence type="ECO:0000313" key="2">
    <source>
        <dbReference type="Proteomes" id="UP000059847"/>
    </source>
</evidence>
<dbReference type="RefSeq" id="WP_062535583.1">
    <property type="nucleotide sequence ID" value="NZ_CP012678.1"/>
</dbReference>
<dbReference type="Gene3D" id="2.60.120.200">
    <property type="match status" value="1"/>
</dbReference>
<dbReference type="Pfam" id="PF13385">
    <property type="entry name" value="Laminin_G_3"/>
    <property type="match status" value="1"/>
</dbReference>
<organism evidence="1 2">
    <name type="scientific">Psychrobacter urativorans</name>
    <dbReference type="NCBI Taxonomy" id="45610"/>
    <lineage>
        <taxon>Bacteria</taxon>
        <taxon>Pseudomonadati</taxon>
        <taxon>Pseudomonadota</taxon>
        <taxon>Gammaproteobacteria</taxon>
        <taxon>Moraxellales</taxon>
        <taxon>Moraxellaceae</taxon>
        <taxon>Psychrobacter</taxon>
    </lineage>
</organism>
<dbReference type="Proteomes" id="UP000059847">
    <property type="component" value="Chromosome"/>
</dbReference>
<dbReference type="InterPro" id="IPR013320">
    <property type="entry name" value="ConA-like_dom_sf"/>
</dbReference>
<reference evidence="1 2" key="1">
    <citation type="submission" date="2015-09" db="EMBL/GenBank/DDBJ databases">
        <title>Complete genome of Psychrobacter urativorans R10.10B.</title>
        <authorList>
            <person name="See-Too W.S."/>
            <person name="Chan K.G."/>
        </authorList>
    </citation>
    <scope>NUCLEOTIDE SEQUENCE [LARGE SCALE GENOMIC DNA]</scope>
    <source>
        <strain evidence="1 2">R10.10B</strain>
    </source>
</reference>
<dbReference type="OrthoDB" id="9801455at2"/>
<dbReference type="AlphaFoldDB" id="A0A0M3V946"/>
<protein>
    <recommendedName>
        <fullName evidence="3">LamG-like jellyroll fold domain-containing protein</fullName>
    </recommendedName>
</protein>
<dbReference type="EMBL" id="CP012678">
    <property type="protein sequence ID" value="ALF60313.1"/>
    <property type="molecule type" value="Genomic_DNA"/>
</dbReference>
<name>A0A0M3V946_9GAMM</name>
<dbReference type="SUPFAM" id="SSF49899">
    <property type="entry name" value="Concanavalin A-like lectins/glucanases"/>
    <property type="match status" value="1"/>
</dbReference>
<keyword evidence="2" id="KW-1185">Reference proteome</keyword>
<accession>A0A0M3V946</accession>
<evidence type="ECO:0000313" key="1">
    <source>
        <dbReference type="EMBL" id="ALF60313.1"/>
    </source>
</evidence>